<dbReference type="EMBL" id="AP018052">
    <property type="protein sequence ID" value="BAZ93122.1"/>
    <property type="molecule type" value="Genomic_DNA"/>
</dbReference>
<name>A0A1Z4VNW9_9GAMM</name>
<organism evidence="2 3">
    <name type="scientific">Thiohalobacter thiocyanaticus</name>
    <dbReference type="NCBI Taxonomy" id="585455"/>
    <lineage>
        <taxon>Bacteria</taxon>
        <taxon>Pseudomonadati</taxon>
        <taxon>Pseudomonadota</taxon>
        <taxon>Gammaproteobacteria</taxon>
        <taxon>Thiohalobacterales</taxon>
        <taxon>Thiohalobacteraceae</taxon>
        <taxon>Thiohalobacter</taxon>
    </lineage>
</organism>
<sequence>MSEADKTGEKLVASMRKTKAGAGSASGAAKKSTAASGKASAGRKPAARKSKPTPAAPVADPYQSGRRVWPD</sequence>
<protein>
    <submittedName>
        <fullName evidence="2">Uncharacterized protein</fullName>
    </submittedName>
</protein>
<feature type="compositionally biased region" description="Low complexity" evidence="1">
    <location>
        <begin position="20"/>
        <end position="44"/>
    </location>
</feature>
<dbReference type="RefSeq" id="WP_096364815.1">
    <property type="nucleotide sequence ID" value="NZ_AP018052.1"/>
</dbReference>
<gene>
    <name evidence="2" type="ORF">FOKN1_0720</name>
</gene>
<dbReference type="KEGG" id="ttc:FOKN1_0720"/>
<feature type="region of interest" description="Disordered" evidence="1">
    <location>
        <begin position="1"/>
        <end position="71"/>
    </location>
</feature>
<accession>A0A1Z4VNW9</accession>
<proteinExistence type="predicted"/>
<evidence type="ECO:0000256" key="1">
    <source>
        <dbReference type="SAM" id="MobiDB-lite"/>
    </source>
</evidence>
<reference evidence="2 3" key="1">
    <citation type="submission" date="2017-05" db="EMBL/GenBank/DDBJ databases">
        <title>Thiocyanate degradation by Thiohalobacter thiocyanaticus FOKN1.</title>
        <authorList>
            <person name="Oshiki M."/>
            <person name="Fukushima T."/>
            <person name="Kawano S."/>
            <person name="Nakagawa J."/>
        </authorList>
    </citation>
    <scope>NUCLEOTIDE SEQUENCE [LARGE SCALE GENOMIC DNA]</scope>
    <source>
        <strain evidence="2 3">FOKN1</strain>
    </source>
</reference>
<evidence type="ECO:0000313" key="3">
    <source>
        <dbReference type="Proteomes" id="UP000218765"/>
    </source>
</evidence>
<dbReference type="Proteomes" id="UP000218765">
    <property type="component" value="Chromosome"/>
</dbReference>
<keyword evidence="3" id="KW-1185">Reference proteome</keyword>
<evidence type="ECO:0000313" key="2">
    <source>
        <dbReference type="EMBL" id="BAZ93122.1"/>
    </source>
</evidence>
<dbReference type="AlphaFoldDB" id="A0A1Z4VNW9"/>